<dbReference type="InterPro" id="IPR036691">
    <property type="entry name" value="Endo/exonu/phosph_ase_sf"/>
</dbReference>
<evidence type="ECO:0000256" key="3">
    <source>
        <dbReference type="ARBA" id="ARBA00022801"/>
    </source>
</evidence>
<comment type="caution">
    <text evidence="9">The sequence shown here is derived from an EMBL/GenBank/DDBJ whole genome shotgun (WGS) entry which is preliminary data.</text>
</comment>
<dbReference type="Gene3D" id="3.60.10.10">
    <property type="entry name" value="Endonuclease/exonuclease/phosphatase"/>
    <property type="match status" value="1"/>
</dbReference>
<feature type="active site" description="Proton acceptor" evidence="5">
    <location>
        <position position="247"/>
    </location>
</feature>
<dbReference type="InterPro" id="IPR005135">
    <property type="entry name" value="Endo/exonuclease/phosphatase"/>
</dbReference>
<organism evidence="9 10">
    <name type="scientific">Tectimicrobiota bacterium</name>
    <dbReference type="NCBI Taxonomy" id="2528274"/>
    <lineage>
        <taxon>Bacteria</taxon>
        <taxon>Pseudomonadati</taxon>
        <taxon>Nitrospinota/Tectimicrobiota group</taxon>
        <taxon>Candidatus Tectimicrobiota</taxon>
    </lineage>
</organism>
<feature type="site" description="Transition state stabilizer" evidence="7">
    <location>
        <position position="148"/>
    </location>
</feature>
<evidence type="ECO:0000256" key="7">
    <source>
        <dbReference type="PIRSR" id="PIRSR604808-3"/>
    </source>
</evidence>
<dbReference type="AlphaFoldDB" id="A0A938B4Y1"/>
<evidence type="ECO:0000313" key="9">
    <source>
        <dbReference type="EMBL" id="MBM3226574.1"/>
    </source>
</evidence>
<evidence type="ECO:0000256" key="1">
    <source>
        <dbReference type="ARBA" id="ARBA00007092"/>
    </source>
</evidence>
<evidence type="ECO:0000256" key="2">
    <source>
        <dbReference type="ARBA" id="ARBA00022723"/>
    </source>
</evidence>
<keyword evidence="2 6" id="KW-0479">Metal-binding</keyword>
<dbReference type="Proteomes" id="UP000712673">
    <property type="component" value="Unassembled WGS sequence"/>
</dbReference>
<dbReference type="Pfam" id="PF03372">
    <property type="entry name" value="Exo_endo_phos"/>
    <property type="match status" value="1"/>
</dbReference>
<dbReference type="PROSITE" id="PS51435">
    <property type="entry name" value="AP_NUCLEASE_F1_4"/>
    <property type="match status" value="1"/>
</dbReference>
<evidence type="ECO:0000256" key="6">
    <source>
        <dbReference type="PIRSR" id="PIRSR604808-2"/>
    </source>
</evidence>
<gene>
    <name evidence="9" type="primary">xth</name>
    <name evidence="9" type="ORF">FJZ47_22650</name>
</gene>
<dbReference type="GO" id="GO:0006281">
    <property type="term" value="P:DNA repair"/>
    <property type="evidence" value="ECO:0007669"/>
    <property type="project" value="InterPro"/>
</dbReference>
<feature type="site" description="Important for catalytic activity" evidence="7">
    <location>
        <position position="217"/>
    </location>
</feature>
<feature type="binding site" evidence="6">
    <location>
        <position position="146"/>
    </location>
    <ligand>
        <name>Mg(2+)</name>
        <dbReference type="ChEBI" id="CHEBI:18420"/>
        <label>1</label>
    </ligand>
</feature>
<dbReference type="NCBIfam" id="TIGR00195">
    <property type="entry name" value="exoDNase_III"/>
    <property type="match status" value="1"/>
</dbReference>
<dbReference type="GO" id="GO:0046872">
    <property type="term" value="F:metal ion binding"/>
    <property type="evidence" value="ECO:0007669"/>
    <property type="project" value="UniProtKB-KW"/>
</dbReference>
<evidence type="ECO:0000256" key="5">
    <source>
        <dbReference type="PIRSR" id="PIRSR604808-1"/>
    </source>
</evidence>
<evidence type="ECO:0000256" key="4">
    <source>
        <dbReference type="ARBA" id="ARBA00022842"/>
    </source>
</evidence>
<feature type="site" description="Interaction with DNA substrate" evidence="7">
    <location>
        <position position="247"/>
    </location>
</feature>
<keyword evidence="4 6" id="KW-0460">Magnesium</keyword>
<feature type="domain" description="Endonuclease/exonuclease/phosphatase" evidence="8">
    <location>
        <begin position="4"/>
        <end position="247"/>
    </location>
</feature>
<feature type="binding site" evidence="6">
    <location>
        <position position="7"/>
    </location>
    <ligand>
        <name>Mg(2+)</name>
        <dbReference type="ChEBI" id="CHEBI:18420"/>
        <label>1</label>
    </ligand>
</feature>
<comment type="cofactor">
    <cofactor evidence="6">
        <name>Mg(2+)</name>
        <dbReference type="ChEBI" id="CHEBI:18420"/>
    </cofactor>
    <cofactor evidence="6">
        <name>Mn(2+)</name>
        <dbReference type="ChEBI" id="CHEBI:29035"/>
    </cofactor>
    <text evidence="6">Probably binds two magnesium or manganese ions per subunit.</text>
</comment>
<comment type="similarity">
    <text evidence="1">Belongs to the DNA repair enzymes AP/ExoA family.</text>
</comment>
<protein>
    <submittedName>
        <fullName evidence="9">Exodeoxyribonuclease III</fullName>
        <ecNumber evidence="9">3.1.11.2</ecNumber>
    </submittedName>
</protein>
<name>A0A938B4Y1_UNCTE</name>
<reference evidence="9" key="1">
    <citation type="submission" date="2019-03" db="EMBL/GenBank/DDBJ databases">
        <title>Lake Tanganyika Metagenome-Assembled Genomes (MAGs).</title>
        <authorList>
            <person name="Tran P."/>
        </authorList>
    </citation>
    <scope>NUCLEOTIDE SEQUENCE</scope>
    <source>
        <strain evidence="9">K_DeepCast_65m_m2_066</strain>
    </source>
</reference>
<dbReference type="PANTHER" id="PTHR43250:SF2">
    <property type="entry name" value="EXODEOXYRIBONUCLEASE III"/>
    <property type="match status" value="1"/>
</dbReference>
<accession>A0A938B4Y1</accession>
<dbReference type="CDD" id="cd09086">
    <property type="entry name" value="ExoIII-like_AP-endo"/>
    <property type="match status" value="1"/>
</dbReference>
<dbReference type="EC" id="3.1.11.2" evidence="9"/>
<feature type="active site" evidence="5">
    <location>
        <position position="105"/>
    </location>
</feature>
<sequence length="257" mass="28527">MRIATWNVNSLRVRLDALLPWLAEDGPEVLCLQETKVTDDLFPLDTLTAAGYQAVFTGQKTYNGVAILSRLPITDVLQALPGAPPEDEKRFIAGTIAGVRIINVYVPNGQAVGSPKFHYKLAWLQALQAFLAGTYRAEDSVLICGDFNIAPEARDVYDESKAEGEILCHPEERAAFAALLALGLHDTLRLHHAEGGLYSWWDYRAMAFRRNMGYRIDHILVTAPLAARCTEVTFARDLRKLPKPSDHIPVIAAFREA</sequence>
<proteinExistence type="inferred from homology"/>
<dbReference type="NCBIfam" id="TIGR00633">
    <property type="entry name" value="xth"/>
    <property type="match status" value="1"/>
</dbReference>
<dbReference type="PANTHER" id="PTHR43250">
    <property type="entry name" value="EXODEOXYRIBONUCLEASE III"/>
    <property type="match status" value="1"/>
</dbReference>
<feature type="binding site" evidence="6">
    <location>
        <position position="247"/>
    </location>
    <ligand>
        <name>Mg(2+)</name>
        <dbReference type="ChEBI" id="CHEBI:18420"/>
        <label>1</label>
    </ligand>
</feature>
<feature type="binding site" evidence="6">
    <location>
        <position position="148"/>
    </location>
    <ligand>
        <name>Mg(2+)</name>
        <dbReference type="ChEBI" id="CHEBI:18420"/>
        <label>1</label>
    </ligand>
</feature>
<feature type="active site" description="Proton donor/acceptor" evidence="5">
    <location>
        <position position="146"/>
    </location>
</feature>
<keyword evidence="3 9" id="KW-0378">Hydrolase</keyword>
<feature type="binding site" evidence="6">
    <location>
        <position position="246"/>
    </location>
    <ligand>
        <name>Mg(2+)</name>
        <dbReference type="ChEBI" id="CHEBI:18420"/>
        <label>1</label>
    </ligand>
</feature>
<feature type="binding site" evidence="6">
    <location>
        <position position="34"/>
    </location>
    <ligand>
        <name>Mg(2+)</name>
        <dbReference type="ChEBI" id="CHEBI:18420"/>
        <label>1</label>
    </ligand>
</feature>
<evidence type="ECO:0000313" key="10">
    <source>
        <dbReference type="Proteomes" id="UP000712673"/>
    </source>
</evidence>
<dbReference type="SUPFAM" id="SSF56219">
    <property type="entry name" value="DNase I-like"/>
    <property type="match status" value="1"/>
</dbReference>
<dbReference type="GO" id="GO:0008311">
    <property type="term" value="F:double-stranded DNA 3'-5' DNA exonuclease activity"/>
    <property type="evidence" value="ECO:0007669"/>
    <property type="project" value="UniProtKB-EC"/>
</dbReference>
<keyword evidence="6" id="KW-0464">Manganese</keyword>
<dbReference type="InterPro" id="IPR037493">
    <property type="entry name" value="ExoIII-like"/>
</dbReference>
<evidence type="ECO:0000259" key="8">
    <source>
        <dbReference type="Pfam" id="PF03372"/>
    </source>
</evidence>
<dbReference type="InterPro" id="IPR004808">
    <property type="entry name" value="AP_endonuc_1"/>
</dbReference>
<dbReference type="EMBL" id="VGLS01000959">
    <property type="protein sequence ID" value="MBM3226574.1"/>
    <property type="molecule type" value="Genomic_DNA"/>
</dbReference>